<name>A0A9X2XWQ5_9BACT</name>
<dbReference type="AlphaFoldDB" id="A0A9X2XWQ5"/>
<sequence>MKFTAVFLLILCMQVSATGHSQKISIKISRESLENAFSMIEKQTSYRFVYNDDYLPLNKKINVEARDWTINQLLNELLSNTKLGYRLMANNLVVIAPSGSENNDVSVTGKVVNSLGESLSGVSVQVKNANLGTTTNERGEFELKVPENAVLVFSFVGYTSQEIALDGRNSVSITLAAIDNTMNEVVVVGYGTQKKINVTGAVDQVSGKELAKRPIANIFQGLQGLSPGLNITYSGGRPGSTPAINVRGVTTLTGGGASPLIVIDGIASATDDIMRLNPSDIASVTVLRDAASAAIYGARAAFGVILITTKQGASGGKQRISYNNYFSWSRSTVLPEMVTDPYIYSRVLETSTDNTPWDYVNYSDSYYQWAKERSDNPSVEDIRTDPNDPNKWIYMGSNNWNDYFFNKTSSSQNHSLSFSGGSEIGKGKPFSYLVSTDYTKENGLNKLAKDDWKRYGLRTRVNFTPIKGLKFDNNLNIYQTISSAPSYSITDLYYLQPTQVAKNPDGTWANTAAGRLGAQLTKGGRNEQSRFGFQNIIKGVASFLNNDLQVTGSASFKRELWRNNTDYQKYKIGYGPTDIREEGGSGSVSIRNGNVKHDVYDLYANYTKHLGSDHELKLMAGYNQEEYIWSYEQASRDVLISSSLPYIGLTTGTATLGADYTTYALRSIFGRFNYTYKGRYIIEANGRRDGSSRFPKERRWGFFPSVSAAWVAGEEPLLQSLTKYVPTLKFRTSYGDLGNQSVSDFGYIQTLPTARSSYLINNAYPTVVSGAPALRVDPDTYTWERVTTFNVGTDVGLLKNKVQIGYDYYVRKTIGMLGPVAELPGVLGTSAPTQNVADLATKGFELTVGFRDNFKLASKPFGFGARFTLSDSRTKITKYKNDQLLLNNYRVGQYIGEIWGLENDGYFKTQEEINSLNESAIVPWGALEIVKGWPKYVDQNKDGKITKGNTQTNPGDLKVIGNSSTRYRFGFNLDMDWNNFDFSAFLQGVAKKDFYPHHYLFWGPYQQPYAGVYPWNLDFYRAASETGAERARHSASYIAAGLADANTGAYFPVLQAWLADNNYGSGLDLPQNKYLLNAAYLRLKNLTLGYTLPVALTKRYKISRLRLFVTGENLFEFSEVKKYFDPEAVADGYGWAYPFQRKYAMGLNLDF</sequence>
<keyword evidence="1" id="KW-0812">Transmembrane</keyword>
<keyword evidence="1" id="KW-0998">Cell outer membrane</keyword>
<evidence type="ECO:0000313" key="4">
    <source>
        <dbReference type="EMBL" id="MCU7550111.1"/>
    </source>
</evidence>
<organism evidence="4 5">
    <name type="scientific">Paraflavisolibacter caeni</name>
    <dbReference type="NCBI Taxonomy" id="2982496"/>
    <lineage>
        <taxon>Bacteria</taxon>
        <taxon>Pseudomonadati</taxon>
        <taxon>Bacteroidota</taxon>
        <taxon>Chitinophagia</taxon>
        <taxon>Chitinophagales</taxon>
        <taxon>Chitinophagaceae</taxon>
        <taxon>Paraflavisolibacter</taxon>
    </lineage>
</organism>
<dbReference type="InterPro" id="IPR008969">
    <property type="entry name" value="CarboxyPept-like_regulatory"/>
</dbReference>
<accession>A0A9X2XWQ5</accession>
<evidence type="ECO:0000313" key="5">
    <source>
        <dbReference type="Proteomes" id="UP001155483"/>
    </source>
</evidence>
<comment type="caution">
    <text evidence="4">The sequence shown here is derived from an EMBL/GenBank/DDBJ whole genome shotgun (WGS) entry which is preliminary data.</text>
</comment>
<evidence type="ECO:0000259" key="3">
    <source>
        <dbReference type="Pfam" id="PF07715"/>
    </source>
</evidence>
<dbReference type="SUPFAM" id="SSF49464">
    <property type="entry name" value="Carboxypeptidase regulatory domain-like"/>
    <property type="match status" value="1"/>
</dbReference>
<dbReference type="InterPro" id="IPR012910">
    <property type="entry name" value="Plug_dom"/>
</dbReference>
<dbReference type="EMBL" id="JAOTIF010000009">
    <property type="protein sequence ID" value="MCU7550111.1"/>
    <property type="molecule type" value="Genomic_DNA"/>
</dbReference>
<comment type="similarity">
    <text evidence="1">Belongs to the TonB-dependent receptor family.</text>
</comment>
<feature type="signal peptide" evidence="2">
    <location>
        <begin position="1"/>
        <end position="17"/>
    </location>
</feature>
<dbReference type="Pfam" id="PF07715">
    <property type="entry name" value="Plug"/>
    <property type="match status" value="1"/>
</dbReference>
<dbReference type="SUPFAM" id="SSF56935">
    <property type="entry name" value="Porins"/>
    <property type="match status" value="1"/>
</dbReference>
<dbReference type="NCBIfam" id="TIGR04056">
    <property type="entry name" value="OMP_RagA_SusC"/>
    <property type="match status" value="1"/>
</dbReference>
<dbReference type="Pfam" id="PF13715">
    <property type="entry name" value="CarbopepD_reg_2"/>
    <property type="match status" value="1"/>
</dbReference>
<evidence type="ECO:0000256" key="2">
    <source>
        <dbReference type="SAM" id="SignalP"/>
    </source>
</evidence>
<dbReference type="InterPro" id="IPR039426">
    <property type="entry name" value="TonB-dep_rcpt-like"/>
</dbReference>
<dbReference type="InterPro" id="IPR023997">
    <property type="entry name" value="TonB-dep_OMP_SusC/RagA_CS"/>
</dbReference>
<dbReference type="Gene3D" id="2.170.130.10">
    <property type="entry name" value="TonB-dependent receptor, plug domain"/>
    <property type="match status" value="1"/>
</dbReference>
<gene>
    <name evidence="4" type="ORF">OCK74_13390</name>
</gene>
<dbReference type="PROSITE" id="PS52016">
    <property type="entry name" value="TONB_DEPENDENT_REC_3"/>
    <property type="match status" value="1"/>
</dbReference>
<feature type="domain" description="TonB-dependent receptor plug" evidence="3">
    <location>
        <begin position="195"/>
        <end position="304"/>
    </location>
</feature>
<keyword evidence="1" id="KW-0813">Transport</keyword>
<keyword evidence="2" id="KW-0732">Signal</keyword>
<reference evidence="4" key="1">
    <citation type="submission" date="2022-09" db="EMBL/GenBank/DDBJ databases">
        <authorList>
            <person name="Yuan C."/>
            <person name="Ke Z."/>
        </authorList>
    </citation>
    <scope>NUCLEOTIDE SEQUENCE</scope>
    <source>
        <strain evidence="4">LB-8</strain>
    </source>
</reference>
<comment type="subcellular location">
    <subcellularLocation>
        <location evidence="1">Cell outer membrane</location>
        <topology evidence="1">Multi-pass membrane protein</topology>
    </subcellularLocation>
</comment>
<keyword evidence="1" id="KW-0472">Membrane</keyword>
<dbReference type="Proteomes" id="UP001155483">
    <property type="component" value="Unassembled WGS sequence"/>
</dbReference>
<protein>
    <submittedName>
        <fullName evidence="4">SusC/RagA family TonB-linked outer membrane protein</fullName>
    </submittedName>
</protein>
<dbReference type="InterPro" id="IPR023996">
    <property type="entry name" value="TonB-dep_OMP_SusC/RagA"/>
</dbReference>
<evidence type="ECO:0000256" key="1">
    <source>
        <dbReference type="PROSITE-ProRule" id="PRU01360"/>
    </source>
</evidence>
<dbReference type="NCBIfam" id="TIGR04057">
    <property type="entry name" value="SusC_RagA_signa"/>
    <property type="match status" value="1"/>
</dbReference>
<reference evidence="4" key="2">
    <citation type="submission" date="2023-04" db="EMBL/GenBank/DDBJ databases">
        <title>Paracnuella aquatica gen. nov., sp. nov., a member of the family Chitinophagaceae isolated from a hot spring.</title>
        <authorList>
            <person name="Wang C."/>
        </authorList>
    </citation>
    <scope>NUCLEOTIDE SEQUENCE</scope>
    <source>
        <strain evidence="4">LB-8</strain>
    </source>
</reference>
<dbReference type="InterPro" id="IPR037066">
    <property type="entry name" value="Plug_dom_sf"/>
</dbReference>
<dbReference type="RefSeq" id="WP_279297551.1">
    <property type="nucleotide sequence ID" value="NZ_JAOTIF010000009.1"/>
</dbReference>
<proteinExistence type="inferred from homology"/>
<feature type="chain" id="PRO_5040953548" evidence="2">
    <location>
        <begin position="18"/>
        <end position="1151"/>
    </location>
</feature>
<dbReference type="Gene3D" id="2.60.40.1120">
    <property type="entry name" value="Carboxypeptidase-like, regulatory domain"/>
    <property type="match status" value="1"/>
</dbReference>
<dbReference type="GO" id="GO:0009279">
    <property type="term" value="C:cell outer membrane"/>
    <property type="evidence" value="ECO:0007669"/>
    <property type="project" value="UniProtKB-SubCell"/>
</dbReference>
<keyword evidence="1" id="KW-1134">Transmembrane beta strand</keyword>
<keyword evidence="5" id="KW-1185">Reference proteome</keyword>